<dbReference type="SUPFAM" id="SSF54631">
    <property type="entry name" value="CBS-domain pair"/>
    <property type="match status" value="1"/>
</dbReference>
<gene>
    <name evidence="4" type="ORF">Rhe02_59450</name>
</gene>
<dbReference type="Proteomes" id="UP000612899">
    <property type="component" value="Unassembled WGS sequence"/>
</dbReference>
<proteinExistence type="predicted"/>
<sequence length="144" mass="15010">MKAIYISARDTGSHARLARQPIVKVMTQPPVLISDRELLEDALVRMINSGLRHLVVVDATGRCVGVLSDRAIAAVWASDFNALAVRTIASALGPAPETVCVLDEVIDAAKLMGANGIDAVAVTDTEGRPVGIVTGGDLVALLAK</sequence>
<dbReference type="EMBL" id="BONY01000041">
    <property type="protein sequence ID" value="GIH07878.1"/>
    <property type="molecule type" value="Genomic_DNA"/>
</dbReference>
<evidence type="ECO:0000256" key="1">
    <source>
        <dbReference type="ARBA" id="ARBA00023122"/>
    </source>
</evidence>
<name>A0A8J3QBL5_9ACTN</name>
<reference evidence="4" key="1">
    <citation type="submission" date="2021-01" db="EMBL/GenBank/DDBJ databases">
        <title>Whole genome shotgun sequence of Rhizocola hellebori NBRC 109834.</title>
        <authorList>
            <person name="Komaki H."/>
            <person name="Tamura T."/>
        </authorList>
    </citation>
    <scope>NUCLEOTIDE SEQUENCE</scope>
    <source>
        <strain evidence="4">NBRC 109834</strain>
    </source>
</reference>
<dbReference type="SMART" id="SM00116">
    <property type="entry name" value="CBS"/>
    <property type="match status" value="2"/>
</dbReference>
<dbReference type="PANTHER" id="PTHR43080">
    <property type="entry name" value="CBS DOMAIN-CONTAINING PROTEIN CBSX3, MITOCHONDRIAL"/>
    <property type="match status" value="1"/>
</dbReference>
<dbReference type="InterPro" id="IPR046342">
    <property type="entry name" value="CBS_dom_sf"/>
</dbReference>
<dbReference type="RefSeq" id="WP_203911648.1">
    <property type="nucleotide sequence ID" value="NZ_BONY01000041.1"/>
</dbReference>
<dbReference type="InterPro" id="IPR000644">
    <property type="entry name" value="CBS_dom"/>
</dbReference>
<dbReference type="InterPro" id="IPR051257">
    <property type="entry name" value="Diverse_CBS-Domain"/>
</dbReference>
<accession>A0A8J3QBL5</accession>
<comment type="caution">
    <text evidence="4">The sequence shown here is derived from an EMBL/GenBank/DDBJ whole genome shotgun (WGS) entry which is preliminary data.</text>
</comment>
<dbReference type="PANTHER" id="PTHR43080:SF2">
    <property type="entry name" value="CBS DOMAIN-CONTAINING PROTEIN"/>
    <property type="match status" value="1"/>
</dbReference>
<evidence type="ECO:0000313" key="5">
    <source>
        <dbReference type="Proteomes" id="UP000612899"/>
    </source>
</evidence>
<keyword evidence="1 2" id="KW-0129">CBS domain</keyword>
<dbReference type="CDD" id="cd02205">
    <property type="entry name" value="CBS_pair_SF"/>
    <property type="match status" value="1"/>
</dbReference>
<protein>
    <recommendedName>
        <fullName evidence="3">CBS domain-containing protein</fullName>
    </recommendedName>
</protein>
<evidence type="ECO:0000256" key="2">
    <source>
        <dbReference type="PROSITE-ProRule" id="PRU00703"/>
    </source>
</evidence>
<organism evidence="4 5">
    <name type="scientific">Rhizocola hellebori</name>
    <dbReference type="NCBI Taxonomy" id="1392758"/>
    <lineage>
        <taxon>Bacteria</taxon>
        <taxon>Bacillati</taxon>
        <taxon>Actinomycetota</taxon>
        <taxon>Actinomycetes</taxon>
        <taxon>Micromonosporales</taxon>
        <taxon>Micromonosporaceae</taxon>
        <taxon>Rhizocola</taxon>
    </lineage>
</organism>
<dbReference type="PROSITE" id="PS51371">
    <property type="entry name" value="CBS"/>
    <property type="match status" value="2"/>
</dbReference>
<keyword evidence="5" id="KW-1185">Reference proteome</keyword>
<dbReference type="Pfam" id="PF00571">
    <property type="entry name" value="CBS"/>
    <property type="match status" value="2"/>
</dbReference>
<evidence type="ECO:0000259" key="3">
    <source>
        <dbReference type="PROSITE" id="PS51371"/>
    </source>
</evidence>
<dbReference type="Gene3D" id="3.10.580.10">
    <property type="entry name" value="CBS-domain"/>
    <property type="match status" value="2"/>
</dbReference>
<dbReference type="AlphaFoldDB" id="A0A8J3QBL5"/>
<feature type="domain" description="CBS" evidence="3">
    <location>
        <begin position="26"/>
        <end position="83"/>
    </location>
</feature>
<feature type="domain" description="CBS" evidence="3">
    <location>
        <begin position="92"/>
        <end position="144"/>
    </location>
</feature>
<evidence type="ECO:0000313" key="4">
    <source>
        <dbReference type="EMBL" id="GIH07878.1"/>
    </source>
</evidence>